<accession>A0AAE1D1Q1</accession>
<reference evidence="1" key="1">
    <citation type="journal article" date="2023" name="G3 (Bethesda)">
        <title>A reference genome for the long-term kleptoplast-retaining sea slug Elysia crispata morphotype clarki.</title>
        <authorList>
            <person name="Eastman K.E."/>
            <person name="Pendleton A.L."/>
            <person name="Shaikh M.A."/>
            <person name="Suttiyut T."/>
            <person name="Ogas R."/>
            <person name="Tomko P."/>
            <person name="Gavelis G."/>
            <person name="Widhalm J.R."/>
            <person name="Wisecaver J.H."/>
        </authorList>
    </citation>
    <scope>NUCLEOTIDE SEQUENCE</scope>
    <source>
        <strain evidence="1">ECLA1</strain>
    </source>
</reference>
<dbReference type="Proteomes" id="UP001283361">
    <property type="component" value="Unassembled WGS sequence"/>
</dbReference>
<keyword evidence="2" id="KW-1185">Reference proteome</keyword>
<sequence>MVRNSIRCLQQPSGGSDSWSKQLGIGRAGVQDLEIQPDTQVSLVLQVVVAVSTQSARPSRHVVVALAAQPRLSMIVYLSCYTGAKIVYLSLNLFNPAQYSYRGKENLSENVKRMGSDASKALYSVCHCPFLWDSPKMG</sequence>
<comment type="caution">
    <text evidence="1">The sequence shown here is derived from an EMBL/GenBank/DDBJ whole genome shotgun (WGS) entry which is preliminary data.</text>
</comment>
<evidence type="ECO:0000313" key="1">
    <source>
        <dbReference type="EMBL" id="KAK3752301.1"/>
    </source>
</evidence>
<organism evidence="1 2">
    <name type="scientific">Elysia crispata</name>
    <name type="common">lettuce slug</name>
    <dbReference type="NCBI Taxonomy" id="231223"/>
    <lineage>
        <taxon>Eukaryota</taxon>
        <taxon>Metazoa</taxon>
        <taxon>Spiralia</taxon>
        <taxon>Lophotrochozoa</taxon>
        <taxon>Mollusca</taxon>
        <taxon>Gastropoda</taxon>
        <taxon>Heterobranchia</taxon>
        <taxon>Euthyneura</taxon>
        <taxon>Panpulmonata</taxon>
        <taxon>Sacoglossa</taxon>
        <taxon>Placobranchoidea</taxon>
        <taxon>Plakobranchidae</taxon>
        <taxon>Elysia</taxon>
    </lineage>
</organism>
<evidence type="ECO:0000313" key="2">
    <source>
        <dbReference type="Proteomes" id="UP001283361"/>
    </source>
</evidence>
<proteinExistence type="predicted"/>
<name>A0AAE1D1Q1_9GAST</name>
<dbReference type="EMBL" id="JAWDGP010005772">
    <property type="protein sequence ID" value="KAK3752301.1"/>
    <property type="molecule type" value="Genomic_DNA"/>
</dbReference>
<gene>
    <name evidence="1" type="ORF">RRG08_011261</name>
</gene>
<dbReference type="AlphaFoldDB" id="A0AAE1D1Q1"/>
<protein>
    <submittedName>
        <fullName evidence="1">Uncharacterized protein</fullName>
    </submittedName>
</protein>